<dbReference type="AlphaFoldDB" id="A0AAD4CH10"/>
<evidence type="ECO:0000256" key="7">
    <source>
        <dbReference type="ARBA" id="ARBA00023163"/>
    </source>
</evidence>
<dbReference type="InterPro" id="IPR051059">
    <property type="entry name" value="VerF-like"/>
</dbReference>
<comment type="subcellular location">
    <subcellularLocation>
        <location evidence="1">Nucleus</location>
    </subcellularLocation>
</comment>
<dbReference type="PANTHER" id="PTHR40626:SF10">
    <property type="entry name" value="C2H2-TYPE DOMAIN-CONTAINING PROTEIN"/>
    <property type="match status" value="1"/>
</dbReference>
<dbReference type="Pfam" id="PF00096">
    <property type="entry name" value="zf-C2H2"/>
    <property type="match status" value="1"/>
</dbReference>
<dbReference type="GO" id="GO:0000981">
    <property type="term" value="F:DNA-binding transcription factor activity, RNA polymerase II-specific"/>
    <property type="evidence" value="ECO:0007669"/>
    <property type="project" value="InterPro"/>
</dbReference>
<dbReference type="GO" id="GO:0005634">
    <property type="term" value="C:nucleus"/>
    <property type="evidence" value="ECO:0007669"/>
    <property type="project" value="UniProtKB-SubCell"/>
</dbReference>
<dbReference type="PROSITE" id="PS50157">
    <property type="entry name" value="ZINC_FINGER_C2H2_2"/>
    <property type="match status" value="2"/>
</dbReference>
<evidence type="ECO:0000256" key="8">
    <source>
        <dbReference type="ARBA" id="ARBA00023242"/>
    </source>
</evidence>
<evidence type="ECO:0000313" key="12">
    <source>
        <dbReference type="EMBL" id="KAF9886340.1"/>
    </source>
</evidence>
<gene>
    <name evidence="12" type="ORF">FE257_011599</name>
</gene>
<feature type="domain" description="C2H2-type" evidence="11">
    <location>
        <begin position="27"/>
        <end position="54"/>
    </location>
</feature>
<accession>A0AAD4CH10</accession>
<feature type="region of interest" description="Disordered" evidence="10">
    <location>
        <begin position="325"/>
        <end position="358"/>
    </location>
</feature>
<keyword evidence="6" id="KW-0805">Transcription regulation</keyword>
<feature type="domain" description="C2H2-type" evidence="11">
    <location>
        <begin position="55"/>
        <end position="83"/>
    </location>
</feature>
<evidence type="ECO:0000256" key="1">
    <source>
        <dbReference type="ARBA" id="ARBA00004123"/>
    </source>
</evidence>
<dbReference type="InterPro" id="IPR013087">
    <property type="entry name" value="Znf_C2H2_type"/>
</dbReference>
<organism evidence="12 13">
    <name type="scientific">Aspergillus nanangensis</name>
    <dbReference type="NCBI Taxonomy" id="2582783"/>
    <lineage>
        <taxon>Eukaryota</taxon>
        <taxon>Fungi</taxon>
        <taxon>Dikarya</taxon>
        <taxon>Ascomycota</taxon>
        <taxon>Pezizomycotina</taxon>
        <taxon>Eurotiomycetes</taxon>
        <taxon>Eurotiomycetidae</taxon>
        <taxon>Eurotiales</taxon>
        <taxon>Aspergillaceae</taxon>
        <taxon>Aspergillus</taxon>
        <taxon>Aspergillus subgen. Circumdati</taxon>
    </lineage>
</organism>
<dbReference type="Proteomes" id="UP001194746">
    <property type="component" value="Unassembled WGS sequence"/>
</dbReference>
<keyword evidence="4 9" id="KW-0863">Zinc-finger</keyword>
<dbReference type="EMBL" id="VCAU01000079">
    <property type="protein sequence ID" value="KAF9886340.1"/>
    <property type="molecule type" value="Genomic_DNA"/>
</dbReference>
<keyword evidence="7" id="KW-0804">Transcription</keyword>
<name>A0AAD4CH10_ASPNN</name>
<keyword evidence="8" id="KW-0539">Nucleus</keyword>
<dbReference type="SMART" id="SM00355">
    <property type="entry name" value="ZnF_C2H2"/>
    <property type="match status" value="2"/>
</dbReference>
<evidence type="ECO:0000256" key="10">
    <source>
        <dbReference type="SAM" id="MobiDB-lite"/>
    </source>
</evidence>
<dbReference type="InterPro" id="IPR007219">
    <property type="entry name" value="XnlR_reg_dom"/>
</dbReference>
<evidence type="ECO:0000256" key="5">
    <source>
        <dbReference type="ARBA" id="ARBA00022833"/>
    </source>
</evidence>
<evidence type="ECO:0000256" key="6">
    <source>
        <dbReference type="ARBA" id="ARBA00023015"/>
    </source>
</evidence>
<comment type="caution">
    <text evidence="12">The sequence shown here is derived from an EMBL/GenBank/DDBJ whole genome shotgun (WGS) entry which is preliminary data.</text>
</comment>
<dbReference type="GO" id="GO:0000978">
    <property type="term" value="F:RNA polymerase II cis-regulatory region sequence-specific DNA binding"/>
    <property type="evidence" value="ECO:0007669"/>
    <property type="project" value="InterPro"/>
</dbReference>
<reference evidence="12" key="2">
    <citation type="submission" date="2020-02" db="EMBL/GenBank/DDBJ databases">
        <authorList>
            <person name="Gilchrist C.L.M."/>
            <person name="Chooi Y.-H."/>
        </authorList>
    </citation>
    <scope>NUCLEOTIDE SEQUENCE</scope>
    <source>
        <strain evidence="12">MST-FP2251</strain>
    </source>
</reference>
<evidence type="ECO:0000256" key="4">
    <source>
        <dbReference type="ARBA" id="ARBA00022771"/>
    </source>
</evidence>
<dbReference type="FunFam" id="3.30.160.60:FF:000100">
    <property type="entry name" value="Zinc finger 45-like"/>
    <property type="match status" value="1"/>
</dbReference>
<evidence type="ECO:0000256" key="2">
    <source>
        <dbReference type="ARBA" id="ARBA00022723"/>
    </source>
</evidence>
<evidence type="ECO:0000256" key="3">
    <source>
        <dbReference type="ARBA" id="ARBA00022737"/>
    </source>
</evidence>
<keyword evidence="3" id="KW-0677">Repeat</keyword>
<proteinExistence type="predicted"/>
<evidence type="ECO:0000256" key="9">
    <source>
        <dbReference type="PROSITE-ProRule" id="PRU00042"/>
    </source>
</evidence>
<dbReference type="GO" id="GO:0000785">
    <property type="term" value="C:chromatin"/>
    <property type="evidence" value="ECO:0007669"/>
    <property type="project" value="TreeGrafter"/>
</dbReference>
<dbReference type="Gene3D" id="3.30.160.60">
    <property type="entry name" value="Classic Zinc Finger"/>
    <property type="match status" value="2"/>
</dbReference>
<dbReference type="GO" id="GO:0008270">
    <property type="term" value="F:zinc ion binding"/>
    <property type="evidence" value="ECO:0007669"/>
    <property type="project" value="UniProtKB-KW"/>
</dbReference>
<protein>
    <recommendedName>
        <fullName evidence="11">C2H2-type domain-containing protein</fullName>
    </recommendedName>
</protein>
<sequence length="731" mass="82516">MSIDVQSDWPPAMQIDSYETTTSGKRFPCSHCQRQFSRKEHLQRHQNIHYARKPYRCSQCEYSCRRKDLLRRHSRLVHNSPTAAEQPPNPRFAMRQHTRQQEFNLDSVVEDDNSEPSVRRSPSGDQDTAQPIIRDDTILSFVYHVPTGQHDYSTGQSLTSALPALDPDLNTTELDATSTPITQRSSLADRLSRIWSPEEAENSSDPGAADSVKFPKVSDEDWRWLTDQLTRIHLYQPRSEIQQRIPSSTALSRYLSRFLSCFDPQVPIFHRPTAEIRVMEPELILAMAAVGCHYCLEAHEASKMVDLAWETVLVKVEDREKALHLAPGRSSRESGDPFGHQATRWAAPTRSGGNGHSERGGCAECNDSAWVETMQALFFLMVVATWGKTTSRRVRDLASMQSVAIASIRTHGLSDPVICNKSWRSWAHHESCRRTKWALFCLFSLHSISMNVPPLMLLTELRLRLPCPTLEWEAADENSWSIEHGKSRSSASMFQDYYDLLFHSDLNLPRCSSFGNHVMIHAILQHVFYLHQVSHLNVLQGQASVQQLLSVQRALKRWRSSCEKDPPPQDQPMVSNSTALYRLAYVRLVVKIGPAHSLIDKGNGSIVTGLKRLPKSTKSPLLTLAARHALEALHLATEFGIFIVGQQGNWSVVHAICSLEYCHVIIQFLSASVVQEESESSLGADEYAVLEGIKQVLLEIERCLPDGTPRELPATPELLGRKGRRPGIYWG</sequence>
<keyword evidence="13" id="KW-1185">Reference proteome</keyword>
<dbReference type="PROSITE" id="PS00028">
    <property type="entry name" value="ZINC_FINGER_C2H2_1"/>
    <property type="match status" value="2"/>
</dbReference>
<evidence type="ECO:0000259" key="11">
    <source>
        <dbReference type="PROSITE" id="PS50157"/>
    </source>
</evidence>
<keyword evidence="2" id="KW-0479">Metal-binding</keyword>
<dbReference type="PANTHER" id="PTHR40626">
    <property type="entry name" value="MIP31509P"/>
    <property type="match status" value="1"/>
</dbReference>
<reference evidence="12" key="1">
    <citation type="journal article" date="2019" name="Beilstein J. Org. Chem.">
        <title>Nanangenines: drimane sesquiterpenoids as the dominant metabolite cohort of a novel Australian fungus, Aspergillus nanangensis.</title>
        <authorList>
            <person name="Lacey H.J."/>
            <person name="Gilchrist C.L.M."/>
            <person name="Crombie A."/>
            <person name="Kalaitzis J.A."/>
            <person name="Vuong D."/>
            <person name="Rutledge P.J."/>
            <person name="Turner P."/>
            <person name="Pitt J.I."/>
            <person name="Lacey E."/>
            <person name="Chooi Y.H."/>
            <person name="Piggott A.M."/>
        </authorList>
    </citation>
    <scope>NUCLEOTIDE SEQUENCE</scope>
    <source>
        <strain evidence="12">MST-FP2251</strain>
    </source>
</reference>
<dbReference type="GO" id="GO:0006351">
    <property type="term" value="P:DNA-templated transcription"/>
    <property type="evidence" value="ECO:0007669"/>
    <property type="project" value="InterPro"/>
</dbReference>
<evidence type="ECO:0000313" key="13">
    <source>
        <dbReference type="Proteomes" id="UP001194746"/>
    </source>
</evidence>
<dbReference type="Pfam" id="PF04082">
    <property type="entry name" value="Fungal_trans"/>
    <property type="match status" value="1"/>
</dbReference>
<feature type="region of interest" description="Disordered" evidence="10">
    <location>
        <begin position="104"/>
        <end position="132"/>
    </location>
</feature>
<dbReference type="SUPFAM" id="SSF57667">
    <property type="entry name" value="beta-beta-alpha zinc fingers"/>
    <property type="match status" value="1"/>
</dbReference>
<dbReference type="CDD" id="cd12148">
    <property type="entry name" value="fungal_TF_MHR"/>
    <property type="match status" value="1"/>
</dbReference>
<dbReference type="InterPro" id="IPR036236">
    <property type="entry name" value="Znf_C2H2_sf"/>
</dbReference>
<keyword evidence="5" id="KW-0862">Zinc</keyword>